<dbReference type="RefSeq" id="XP_049311210.1">
    <property type="nucleotide sequence ID" value="XM_049455253.1"/>
</dbReference>
<dbReference type="GeneID" id="105225220"/>
<keyword evidence="4" id="KW-1185">Reference proteome</keyword>
<organism evidence="3">
    <name type="scientific">Bactrocera dorsalis</name>
    <name type="common">Oriental fruit fly</name>
    <name type="synonym">Dacus dorsalis</name>
    <dbReference type="NCBI Taxonomy" id="27457"/>
    <lineage>
        <taxon>Eukaryota</taxon>
        <taxon>Metazoa</taxon>
        <taxon>Ecdysozoa</taxon>
        <taxon>Arthropoda</taxon>
        <taxon>Hexapoda</taxon>
        <taxon>Insecta</taxon>
        <taxon>Pterygota</taxon>
        <taxon>Neoptera</taxon>
        <taxon>Endopterygota</taxon>
        <taxon>Diptera</taxon>
        <taxon>Brachycera</taxon>
        <taxon>Muscomorpha</taxon>
        <taxon>Tephritoidea</taxon>
        <taxon>Tephritidae</taxon>
        <taxon>Bactrocera</taxon>
        <taxon>Bactrocera</taxon>
    </lineage>
</organism>
<keyword evidence="1" id="KW-0472">Membrane</keyword>
<evidence type="ECO:0000259" key="2">
    <source>
        <dbReference type="Pfam" id="PF24985"/>
    </source>
</evidence>
<accession>A0A034V8I9</accession>
<proteinExistence type="predicted"/>
<feature type="transmembrane region" description="Helical" evidence="1">
    <location>
        <begin position="69"/>
        <end position="90"/>
    </location>
</feature>
<evidence type="ECO:0000256" key="1">
    <source>
        <dbReference type="SAM" id="Phobius"/>
    </source>
</evidence>
<dbReference type="PANTHER" id="PTHR41152:SF8">
    <property type="entry name" value="AT26438P-RELATED"/>
    <property type="match status" value="1"/>
</dbReference>
<dbReference type="Pfam" id="PF24985">
    <property type="entry name" value="DUF7775"/>
    <property type="match status" value="1"/>
</dbReference>
<sequence length="190" mass="21696">MRSIWFAFKLFEGCLGCLCMGIQIEGFLNVAVSQDLYLYITVFSVFTCTSFFGCLNICMENDPVLLREIIWSSFASLGYIVTGITTMYHAEKDLYLMYLSDLEIIEDEMGHQFFGYSKTQTILAIVTSVVYLLHAVLAGDMLISETAVAKAAEGEEKKKLLLYLGGMKIHNRLLKLKWFRRFDGRMRPTD</sequence>
<dbReference type="Proteomes" id="UP001652620">
    <property type="component" value="Chromosome 4"/>
</dbReference>
<feature type="transmembrane region" description="Helical" evidence="1">
    <location>
        <begin position="36"/>
        <end position="57"/>
    </location>
</feature>
<feature type="transmembrane region" description="Helical" evidence="1">
    <location>
        <begin position="122"/>
        <end position="143"/>
    </location>
</feature>
<gene>
    <name evidence="5" type="primary">LOC105225220</name>
</gene>
<evidence type="ECO:0000313" key="3">
    <source>
        <dbReference type="EMBL" id="JAC38824.1"/>
    </source>
</evidence>
<dbReference type="OMA" id="AYHIKGF"/>
<dbReference type="AlphaFoldDB" id="A0A034V8I9"/>
<reference evidence="3" key="1">
    <citation type="journal article" date="2014" name="BMC Genomics">
        <title>Characterizing the developmental transcriptome of the oriental fruit fly, Bactrocera dorsalis (Diptera: Tephritidae) through comparative genomic analysis with Drosophila melanogaster utilizing modENCODE datasets.</title>
        <authorList>
            <person name="Geib S.M."/>
            <person name="Calla B."/>
            <person name="Hall B."/>
            <person name="Hou S."/>
            <person name="Manoukis N.C."/>
        </authorList>
    </citation>
    <scope>NUCLEOTIDE SEQUENCE</scope>
    <source>
        <strain evidence="3">Punador</strain>
    </source>
</reference>
<dbReference type="InterPro" id="IPR056677">
    <property type="entry name" value="DUF7775"/>
</dbReference>
<dbReference type="OrthoDB" id="7789408at2759"/>
<keyword evidence="1" id="KW-1133">Transmembrane helix</keyword>
<feature type="domain" description="DUF7775" evidence="2">
    <location>
        <begin position="2"/>
        <end position="144"/>
    </location>
</feature>
<protein>
    <submittedName>
        <fullName evidence="5">Uncharacterized protein LOC105225220</fullName>
    </submittedName>
</protein>
<name>A0A034V8I9_BACDO</name>
<evidence type="ECO:0000313" key="4">
    <source>
        <dbReference type="Proteomes" id="UP001652620"/>
    </source>
</evidence>
<feature type="transmembrane region" description="Helical" evidence="1">
    <location>
        <begin position="7"/>
        <end position="24"/>
    </location>
</feature>
<dbReference type="PANTHER" id="PTHR41152">
    <property type="entry name" value="AT26438P-RELATED"/>
    <property type="match status" value="1"/>
</dbReference>
<reference evidence="5" key="2">
    <citation type="submission" date="2025-05" db="UniProtKB">
        <authorList>
            <consortium name="RefSeq"/>
        </authorList>
    </citation>
    <scope>IDENTIFICATION</scope>
    <source>
        <tissue evidence="5">Adult</tissue>
    </source>
</reference>
<dbReference type="EMBL" id="GAKP01020128">
    <property type="protein sequence ID" value="JAC38824.1"/>
    <property type="molecule type" value="Transcribed_RNA"/>
</dbReference>
<dbReference type="KEGG" id="bdr:105225220"/>
<keyword evidence="1" id="KW-0812">Transmembrane</keyword>
<evidence type="ECO:0000313" key="5">
    <source>
        <dbReference type="RefSeq" id="XP_049311210.1"/>
    </source>
</evidence>